<dbReference type="Pfam" id="PF00270">
    <property type="entry name" value="DEAD"/>
    <property type="match status" value="1"/>
</dbReference>
<comment type="domain">
    <text evidence="7">The Q motif is unique to and characteristic of the DEAD box family of RNA helicases and controls ATP binding and hydrolysis.</text>
</comment>
<dbReference type="CDD" id="cd18787">
    <property type="entry name" value="SF2_C_DEAD"/>
    <property type="match status" value="1"/>
</dbReference>
<dbReference type="PANTHER" id="PTHR24031">
    <property type="entry name" value="RNA HELICASE"/>
    <property type="match status" value="1"/>
</dbReference>
<keyword evidence="2 6" id="KW-0378">Hydrolase</keyword>
<evidence type="ECO:0000256" key="1">
    <source>
        <dbReference type="ARBA" id="ARBA00022741"/>
    </source>
</evidence>
<feature type="compositionally biased region" description="Basic and acidic residues" evidence="8">
    <location>
        <begin position="509"/>
        <end position="522"/>
    </location>
</feature>
<dbReference type="InterPro" id="IPR025313">
    <property type="entry name" value="SPB4-like_CTE"/>
</dbReference>
<dbReference type="Pfam" id="PF00271">
    <property type="entry name" value="Helicase_C"/>
    <property type="match status" value="1"/>
</dbReference>
<comment type="catalytic activity">
    <reaction evidence="7">
        <text>ATP + H2O = ADP + phosphate + H(+)</text>
        <dbReference type="Rhea" id="RHEA:13065"/>
        <dbReference type="ChEBI" id="CHEBI:15377"/>
        <dbReference type="ChEBI" id="CHEBI:15378"/>
        <dbReference type="ChEBI" id="CHEBI:30616"/>
        <dbReference type="ChEBI" id="CHEBI:43474"/>
        <dbReference type="ChEBI" id="CHEBI:456216"/>
        <dbReference type="EC" id="3.6.4.13"/>
    </reaction>
</comment>
<dbReference type="PROSITE" id="PS00039">
    <property type="entry name" value="DEAD_ATP_HELICASE"/>
    <property type="match status" value="1"/>
</dbReference>
<keyword evidence="5 7" id="KW-0694">RNA-binding</keyword>
<reference evidence="11 12" key="1">
    <citation type="journal article" date="2024" name="Nat. Commun.">
        <title>Phylogenomics reveals the evolutionary origins of lichenization in chlorophyte algae.</title>
        <authorList>
            <person name="Puginier C."/>
            <person name="Libourel C."/>
            <person name="Otte J."/>
            <person name="Skaloud P."/>
            <person name="Haon M."/>
            <person name="Grisel S."/>
            <person name="Petersen M."/>
            <person name="Berrin J.G."/>
            <person name="Delaux P.M."/>
            <person name="Dal Grande F."/>
            <person name="Keller J."/>
        </authorList>
    </citation>
    <scope>NUCLEOTIDE SEQUENCE [LARGE SCALE GENOMIC DNA]</scope>
    <source>
        <strain evidence="11 12">SAG 2036</strain>
    </source>
</reference>
<comment type="similarity">
    <text evidence="6">Belongs to the DEAD box helicase family.</text>
</comment>
<dbReference type="GO" id="GO:0003724">
    <property type="term" value="F:RNA helicase activity"/>
    <property type="evidence" value="ECO:0007669"/>
    <property type="project" value="UniProtKB-EC"/>
</dbReference>
<gene>
    <name evidence="11" type="ORF">WJX73_005527</name>
</gene>
<protein>
    <recommendedName>
        <fullName evidence="7">ATP-dependent RNA helicase</fullName>
        <ecNumber evidence="7">3.6.4.13</ecNumber>
    </recommendedName>
</protein>
<dbReference type="SMART" id="SM00487">
    <property type="entry name" value="DEXDc"/>
    <property type="match status" value="1"/>
</dbReference>
<dbReference type="SMART" id="SM00490">
    <property type="entry name" value="HELICc"/>
    <property type="match status" value="1"/>
</dbReference>
<evidence type="ECO:0000256" key="7">
    <source>
        <dbReference type="RuleBase" id="RU365068"/>
    </source>
</evidence>
<dbReference type="InterPro" id="IPR011545">
    <property type="entry name" value="DEAD/DEAH_box_helicase_dom"/>
</dbReference>
<dbReference type="GO" id="GO:0003723">
    <property type="term" value="F:RNA binding"/>
    <property type="evidence" value="ECO:0007669"/>
    <property type="project" value="UniProtKB-UniRule"/>
</dbReference>
<evidence type="ECO:0000256" key="6">
    <source>
        <dbReference type="RuleBase" id="RU000492"/>
    </source>
</evidence>
<evidence type="ECO:0000259" key="9">
    <source>
        <dbReference type="PROSITE" id="PS51192"/>
    </source>
</evidence>
<evidence type="ECO:0000259" key="10">
    <source>
        <dbReference type="PROSITE" id="PS51194"/>
    </source>
</evidence>
<dbReference type="Gene3D" id="3.40.50.300">
    <property type="entry name" value="P-loop containing nucleotide triphosphate hydrolases"/>
    <property type="match status" value="2"/>
</dbReference>
<dbReference type="EC" id="3.6.4.13" evidence="7"/>
<accession>A0AAW1P2L4</accession>
<evidence type="ECO:0000256" key="4">
    <source>
        <dbReference type="ARBA" id="ARBA00022840"/>
    </source>
</evidence>
<dbReference type="InterPro" id="IPR027417">
    <property type="entry name" value="P-loop_NTPase"/>
</dbReference>
<organism evidence="11 12">
    <name type="scientific">Symbiochloris irregularis</name>
    <dbReference type="NCBI Taxonomy" id="706552"/>
    <lineage>
        <taxon>Eukaryota</taxon>
        <taxon>Viridiplantae</taxon>
        <taxon>Chlorophyta</taxon>
        <taxon>core chlorophytes</taxon>
        <taxon>Trebouxiophyceae</taxon>
        <taxon>Trebouxiales</taxon>
        <taxon>Trebouxiaceae</taxon>
        <taxon>Symbiochloris</taxon>
    </lineage>
</organism>
<evidence type="ECO:0000256" key="3">
    <source>
        <dbReference type="ARBA" id="ARBA00022806"/>
    </source>
</evidence>
<feature type="compositionally biased region" description="Polar residues" evidence="8">
    <location>
        <begin position="437"/>
        <end position="456"/>
    </location>
</feature>
<dbReference type="InterPro" id="IPR014001">
    <property type="entry name" value="Helicase_ATP-bd"/>
</dbReference>
<dbReference type="Proteomes" id="UP001465755">
    <property type="component" value="Unassembled WGS sequence"/>
</dbReference>
<dbReference type="SUPFAM" id="SSF52540">
    <property type="entry name" value="P-loop containing nucleoside triphosphate hydrolases"/>
    <property type="match status" value="1"/>
</dbReference>
<dbReference type="InterPro" id="IPR001650">
    <property type="entry name" value="Helicase_C-like"/>
</dbReference>
<dbReference type="GO" id="GO:0016787">
    <property type="term" value="F:hydrolase activity"/>
    <property type="evidence" value="ECO:0007669"/>
    <property type="project" value="UniProtKB-KW"/>
</dbReference>
<keyword evidence="3 6" id="KW-0347">Helicase</keyword>
<feature type="domain" description="Helicase ATP-binding" evidence="9">
    <location>
        <begin position="34"/>
        <end position="194"/>
    </location>
</feature>
<evidence type="ECO:0000256" key="2">
    <source>
        <dbReference type="ARBA" id="ARBA00022801"/>
    </source>
</evidence>
<keyword evidence="4 6" id="KW-0067">ATP-binding</keyword>
<dbReference type="PROSITE" id="PS51192">
    <property type="entry name" value="HELICASE_ATP_BIND_1"/>
    <property type="match status" value="1"/>
</dbReference>
<dbReference type="EMBL" id="JALJOQ010000050">
    <property type="protein sequence ID" value="KAK9804535.1"/>
    <property type="molecule type" value="Genomic_DNA"/>
</dbReference>
<evidence type="ECO:0000313" key="12">
    <source>
        <dbReference type="Proteomes" id="UP001465755"/>
    </source>
</evidence>
<dbReference type="GO" id="GO:0005524">
    <property type="term" value="F:ATP binding"/>
    <property type="evidence" value="ECO:0007669"/>
    <property type="project" value="UniProtKB-UniRule"/>
</dbReference>
<keyword evidence="1 6" id="KW-0547">Nucleotide-binding</keyword>
<evidence type="ECO:0000256" key="5">
    <source>
        <dbReference type="ARBA" id="ARBA00022884"/>
    </source>
</evidence>
<name>A0AAW1P2L4_9CHLO</name>
<proteinExistence type="inferred from homology"/>
<dbReference type="PROSITE" id="PS51194">
    <property type="entry name" value="HELICASE_CTER"/>
    <property type="match status" value="1"/>
</dbReference>
<evidence type="ECO:0000256" key="8">
    <source>
        <dbReference type="SAM" id="MobiDB-lite"/>
    </source>
</evidence>
<keyword evidence="12" id="KW-1185">Reference proteome</keyword>
<evidence type="ECO:0000313" key="11">
    <source>
        <dbReference type="EMBL" id="KAK9804535.1"/>
    </source>
</evidence>
<dbReference type="Pfam" id="PF13959">
    <property type="entry name" value="CTE_SPB4"/>
    <property type="match status" value="1"/>
</dbReference>
<sequence>MTAGKRKRSGGPVKQSRLETAEVEALDARIHAEGSGKTLTFLLPVLEKLFRLRWGGMDGLGALIISPTRELALQIFDELRKVGKHQDLSAGLLIGGKNVKQEKLHINSMNIIICTPGRLLQHMDETPGFDCSQLQVLVLDEADRILDMGFSATLDAIVQNLPSPPQRQTLLFSATQTKSVKALARLSLRDPEYIAVHADAAAPTPVKLRQAYVVCELQHKTSLLWAFIKAHLSAKVLVFVSTCKQAQVLHEAFRRLRPGAPLRSLHGNQKQRKRMAIFYDFCQAKSGMVLIATDIAARGLDFPALDWVVQLDCPEDSAAYIHRVGRTARYVSEGRSLLVLLPSEAEPMKAALAAAKVALRPTSVNAIAASQQLTPAMQALLSKTPELKDLAQRAVVAYVRSVFLQPKKDVFDVRALPLEEFALSLGLPTLPRMRFLSRQSSGKAQPDSSAAQTNGHGTRMVFDADGDACSPFEGLTANIDRAREQQGAAAIDGQAGNRYAQATARLKRHDKEDQAAVQERRRERAARKKQQLRASTGQQEPAALLNVGEDSGGDTDLNETMGIVQPEASHHGMATKRVADRYQPRVQQLDLAQKEALALKLMSSRQL</sequence>
<dbReference type="AlphaFoldDB" id="A0AAW1P2L4"/>
<comment type="function">
    <text evidence="7">RNA helicase.</text>
</comment>
<feature type="domain" description="Helicase C-terminal" evidence="10">
    <location>
        <begin position="207"/>
        <end position="381"/>
    </location>
</feature>
<dbReference type="CDD" id="cd17941">
    <property type="entry name" value="DEADc_DDX10"/>
    <property type="match status" value="1"/>
</dbReference>
<dbReference type="SMART" id="SM01178">
    <property type="entry name" value="DUF4217"/>
    <property type="match status" value="1"/>
</dbReference>
<feature type="region of interest" description="Disordered" evidence="8">
    <location>
        <begin position="504"/>
        <end position="555"/>
    </location>
</feature>
<feature type="region of interest" description="Disordered" evidence="8">
    <location>
        <begin position="437"/>
        <end position="459"/>
    </location>
</feature>
<comment type="caution">
    <text evidence="11">The sequence shown here is derived from an EMBL/GenBank/DDBJ whole genome shotgun (WGS) entry which is preliminary data.</text>
</comment>
<dbReference type="InterPro" id="IPR000629">
    <property type="entry name" value="RNA-helicase_DEAD-box_CS"/>
</dbReference>